<comment type="caution">
    <text evidence="7">The sequence shown here is derived from an EMBL/GenBank/DDBJ whole genome shotgun (WGS) entry which is preliminary data.</text>
</comment>
<accession>A0A845M7C0</accession>
<reference evidence="7 8" key="1">
    <citation type="submission" date="2019-12" db="EMBL/GenBank/DDBJ databases">
        <title>Maritimibacter sp. nov. sp. isolated from sea sand.</title>
        <authorList>
            <person name="Kim J."/>
            <person name="Jeong S.E."/>
            <person name="Jung H.S."/>
            <person name="Jeon C.O."/>
        </authorList>
    </citation>
    <scope>NUCLEOTIDE SEQUENCE [LARGE SCALE GENOMIC DNA]</scope>
    <source>
        <strain evidence="7 8">DP07</strain>
    </source>
</reference>
<feature type="chain" id="PRO_5032435608" evidence="5">
    <location>
        <begin position="19"/>
        <end position="458"/>
    </location>
</feature>
<gene>
    <name evidence="7" type="ORF">GQE99_11425</name>
</gene>
<keyword evidence="2" id="KW-0645">Protease</keyword>
<keyword evidence="5" id="KW-0732">Signal</keyword>
<dbReference type="GO" id="GO:0006508">
    <property type="term" value="P:proteolysis"/>
    <property type="evidence" value="ECO:0007669"/>
    <property type="project" value="UniProtKB-KW"/>
</dbReference>
<dbReference type="Gene3D" id="2.30.42.60">
    <property type="match status" value="1"/>
</dbReference>
<evidence type="ECO:0000313" key="8">
    <source>
        <dbReference type="Proteomes" id="UP000467322"/>
    </source>
</evidence>
<dbReference type="InterPro" id="IPR036034">
    <property type="entry name" value="PDZ_sf"/>
</dbReference>
<dbReference type="Pfam" id="PF13365">
    <property type="entry name" value="Trypsin_2"/>
    <property type="match status" value="1"/>
</dbReference>
<dbReference type="PROSITE" id="PS50106">
    <property type="entry name" value="PDZ"/>
    <property type="match status" value="1"/>
</dbReference>
<keyword evidence="3" id="KW-0378">Hydrolase</keyword>
<feature type="signal peptide" evidence="5">
    <location>
        <begin position="1"/>
        <end position="18"/>
    </location>
</feature>
<comment type="similarity">
    <text evidence="1">Belongs to the peptidase S1C family.</text>
</comment>
<dbReference type="EMBL" id="WTUX01000012">
    <property type="protein sequence ID" value="MZR13627.1"/>
    <property type="molecule type" value="Genomic_DNA"/>
</dbReference>
<keyword evidence="8" id="KW-1185">Reference proteome</keyword>
<dbReference type="InterPro" id="IPR001940">
    <property type="entry name" value="Peptidase_S1C"/>
</dbReference>
<dbReference type="PRINTS" id="PR00834">
    <property type="entry name" value="PROTEASES2C"/>
</dbReference>
<dbReference type="SUPFAM" id="SSF50494">
    <property type="entry name" value="Trypsin-like serine proteases"/>
    <property type="match status" value="1"/>
</dbReference>
<evidence type="ECO:0000256" key="5">
    <source>
        <dbReference type="SAM" id="SignalP"/>
    </source>
</evidence>
<dbReference type="InterPro" id="IPR001478">
    <property type="entry name" value="PDZ"/>
</dbReference>
<evidence type="ECO:0000256" key="3">
    <source>
        <dbReference type="ARBA" id="ARBA00022801"/>
    </source>
</evidence>
<evidence type="ECO:0000256" key="4">
    <source>
        <dbReference type="ARBA" id="ARBA00022825"/>
    </source>
</evidence>
<dbReference type="GO" id="GO:0004252">
    <property type="term" value="F:serine-type endopeptidase activity"/>
    <property type="evidence" value="ECO:0007669"/>
    <property type="project" value="InterPro"/>
</dbReference>
<evidence type="ECO:0000256" key="1">
    <source>
        <dbReference type="ARBA" id="ARBA00010541"/>
    </source>
</evidence>
<dbReference type="PANTHER" id="PTHR22939:SF129">
    <property type="entry name" value="SERINE PROTEASE HTRA2, MITOCHONDRIAL"/>
    <property type="match status" value="1"/>
</dbReference>
<dbReference type="PANTHER" id="PTHR22939">
    <property type="entry name" value="SERINE PROTEASE FAMILY S1C HTRA-RELATED"/>
    <property type="match status" value="1"/>
</dbReference>
<dbReference type="SMART" id="SM00228">
    <property type="entry name" value="PDZ"/>
    <property type="match status" value="2"/>
</dbReference>
<dbReference type="RefSeq" id="WP_161351749.1">
    <property type="nucleotide sequence ID" value="NZ_WTUX01000012.1"/>
</dbReference>
<proteinExistence type="inferred from homology"/>
<evidence type="ECO:0000259" key="6">
    <source>
        <dbReference type="PROSITE" id="PS50106"/>
    </source>
</evidence>
<keyword evidence="4" id="KW-0720">Serine protease</keyword>
<protein>
    <submittedName>
        <fullName evidence="7">PDZ domain-containing protein</fullName>
    </submittedName>
</protein>
<dbReference type="InterPro" id="IPR009003">
    <property type="entry name" value="Peptidase_S1_PA"/>
</dbReference>
<dbReference type="Pfam" id="PF13180">
    <property type="entry name" value="PDZ_2"/>
    <property type="match status" value="1"/>
</dbReference>
<organism evidence="7 8">
    <name type="scientific">Maritimibacter harenae</name>
    <dbReference type="NCBI Taxonomy" id="2606218"/>
    <lineage>
        <taxon>Bacteria</taxon>
        <taxon>Pseudomonadati</taxon>
        <taxon>Pseudomonadota</taxon>
        <taxon>Alphaproteobacteria</taxon>
        <taxon>Rhodobacterales</taxon>
        <taxon>Roseobacteraceae</taxon>
        <taxon>Maritimibacter</taxon>
    </lineage>
</organism>
<dbReference type="Gene3D" id="2.30.42.10">
    <property type="match status" value="1"/>
</dbReference>
<dbReference type="AlphaFoldDB" id="A0A845M7C0"/>
<evidence type="ECO:0000256" key="2">
    <source>
        <dbReference type="ARBA" id="ARBA00022670"/>
    </source>
</evidence>
<evidence type="ECO:0000313" key="7">
    <source>
        <dbReference type="EMBL" id="MZR13627.1"/>
    </source>
</evidence>
<feature type="domain" description="PDZ" evidence="6">
    <location>
        <begin position="265"/>
        <end position="315"/>
    </location>
</feature>
<dbReference type="Gene3D" id="2.40.10.120">
    <property type="match status" value="1"/>
</dbReference>
<sequence>MIRILALVLATLPAIATAQTVPENAAQMRMSFAPVVEKTAPAVVNIYASRVVERRNPFSDDPFFSQFFRDFDIPPQQQNSLGSGVILGDGLVVSNYHVVGNATDIRVVLADRREYAGELVLADKAADLAVIRLEDAPDLPALDFADSDALAVGDLVLAIGNPFGVGQTVSSGIISGLARTGQGGGALMQGGRYFIQTDAPINPGNSGGALVDMNGDLVGINTQIVTRSGGSNGIGFAIPANLVAQVVAQAEAGATAFARPWSGVDVQVVDASIADAMGFDRPMGVLIRDMHPDSPFARAGLEIGDVILAIGGEPVNAPPELDFRLATHPMGDAVSVRFSTPDGEETARVALQEAPEGGTLQMVTIDLPGPFQGLALTDLTPDIARQLGQPMDATGVVVVEAEGAARRTGFQRGDVIHAINNQPVAHPGDLETAVSDGSRWWRVDFSRGGRRITARFNG</sequence>
<dbReference type="SUPFAM" id="SSF50156">
    <property type="entry name" value="PDZ domain-like"/>
    <property type="match status" value="2"/>
</dbReference>
<dbReference type="Proteomes" id="UP000467322">
    <property type="component" value="Unassembled WGS sequence"/>
</dbReference>
<name>A0A845M7C0_9RHOB</name>